<comment type="caution">
    <text evidence="2">The sequence shown here is derived from an EMBL/GenBank/DDBJ whole genome shotgun (WGS) entry which is preliminary data.</text>
</comment>
<feature type="non-terminal residue" evidence="2">
    <location>
        <position position="121"/>
    </location>
</feature>
<proteinExistence type="predicted"/>
<evidence type="ECO:0000256" key="1">
    <source>
        <dbReference type="SAM" id="MobiDB-lite"/>
    </source>
</evidence>
<dbReference type="AlphaFoldDB" id="A0AAW0SD12"/>
<gene>
    <name evidence="2" type="ORF">O3P69_016186</name>
</gene>
<feature type="region of interest" description="Disordered" evidence="1">
    <location>
        <begin position="1"/>
        <end position="55"/>
    </location>
</feature>
<name>A0AAW0SD12_SCYPA</name>
<evidence type="ECO:0000313" key="2">
    <source>
        <dbReference type="EMBL" id="KAK8372722.1"/>
    </source>
</evidence>
<feature type="non-terminal residue" evidence="2">
    <location>
        <position position="1"/>
    </location>
</feature>
<feature type="compositionally biased region" description="Polar residues" evidence="1">
    <location>
        <begin position="24"/>
        <end position="52"/>
    </location>
</feature>
<protein>
    <submittedName>
        <fullName evidence="2">Uncharacterized protein</fullName>
    </submittedName>
</protein>
<organism evidence="2 3">
    <name type="scientific">Scylla paramamosain</name>
    <name type="common">Mud crab</name>
    <dbReference type="NCBI Taxonomy" id="85552"/>
    <lineage>
        <taxon>Eukaryota</taxon>
        <taxon>Metazoa</taxon>
        <taxon>Ecdysozoa</taxon>
        <taxon>Arthropoda</taxon>
        <taxon>Crustacea</taxon>
        <taxon>Multicrustacea</taxon>
        <taxon>Malacostraca</taxon>
        <taxon>Eumalacostraca</taxon>
        <taxon>Eucarida</taxon>
        <taxon>Decapoda</taxon>
        <taxon>Pleocyemata</taxon>
        <taxon>Brachyura</taxon>
        <taxon>Eubrachyura</taxon>
        <taxon>Portunoidea</taxon>
        <taxon>Portunidae</taxon>
        <taxon>Portuninae</taxon>
        <taxon>Scylla</taxon>
    </lineage>
</organism>
<accession>A0AAW0SD12</accession>
<evidence type="ECO:0000313" key="3">
    <source>
        <dbReference type="Proteomes" id="UP001487740"/>
    </source>
</evidence>
<sequence length="121" mass="13238">TAVVREQDPTSKFPIHSAPETLRSVASKSSRPFCSRAPQVSSGERARPNQQIPHPFCPRDPRVSSQQVLPPILLQSPSGARLAYNNRSPSVHPRCSLRVPAVPAVARSIVAMEDVTPGRRR</sequence>
<reference evidence="2 3" key="1">
    <citation type="submission" date="2023-03" db="EMBL/GenBank/DDBJ databases">
        <title>High-quality genome of Scylla paramamosain provides insights in environmental adaptation.</title>
        <authorList>
            <person name="Zhang L."/>
        </authorList>
    </citation>
    <scope>NUCLEOTIDE SEQUENCE [LARGE SCALE GENOMIC DNA]</scope>
    <source>
        <strain evidence="2">LZ_2023a</strain>
        <tissue evidence="2">Muscle</tissue>
    </source>
</reference>
<keyword evidence="3" id="KW-1185">Reference proteome</keyword>
<dbReference type="Proteomes" id="UP001487740">
    <property type="component" value="Unassembled WGS sequence"/>
</dbReference>
<dbReference type="EMBL" id="JARAKH010001631">
    <property type="protein sequence ID" value="KAK8372722.1"/>
    <property type="molecule type" value="Genomic_DNA"/>
</dbReference>